<dbReference type="Proteomes" id="UP000192907">
    <property type="component" value="Unassembled WGS sequence"/>
</dbReference>
<dbReference type="Pfam" id="PF01790">
    <property type="entry name" value="LGT"/>
    <property type="match status" value="1"/>
</dbReference>
<feature type="transmembrane region" description="Helical" evidence="7">
    <location>
        <begin position="20"/>
        <end position="38"/>
    </location>
</feature>
<reference evidence="9" key="1">
    <citation type="submission" date="2017-04" db="EMBL/GenBank/DDBJ databases">
        <authorList>
            <person name="Varghese N."/>
            <person name="Submissions S."/>
        </authorList>
    </citation>
    <scope>NUCLEOTIDE SEQUENCE [LARGE SCALE GENOMIC DNA]</scope>
    <source>
        <strain evidence="9">RKEM611</strain>
    </source>
</reference>
<feature type="transmembrane region" description="Helical" evidence="7">
    <location>
        <begin position="97"/>
        <end position="114"/>
    </location>
</feature>
<proteinExistence type="inferred from homology"/>
<comment type="similarity">
    <text evidence="1 7">Belongs to the Lgt family.</text>
</comment>
<evidence type="ECO:0000256" key="5">
    <source>
        <dbReference type="ARBA" id="ARBA00022989"/>
    </source>
</evidence>
<keyword evidence="4 7" id="KW-0812">Transmembrane</keyword>
<accession>A0A1Y6CIT9</accession>
<evidence type="ECO:0000313" key="8">
    <source>
        <dbReference type="EMBL" id="SMF56586.1"/>
    </source>
</evidence>
<dbReference type="EC" id="2.5.1.145" evidence="7"/>
<comment type="function">
    <text evidence="7">Catalyzes the transfer of the diacylglyceryl group from phosphatidylglycerol to the sulfhydryl group of the N-terminal cysteine of a prolipoprotein, the first step in the formation of mature lipoproteins.</text>
</comment>
<dbReference type="PANTHER" id="PTHR30589:SF0">
    <property type="entry name" value="PHOSPHATIDYLGLYCEROL--PROLIPOPROTEIN DIACYLGLYCERYL TRANSFERASE"/>
    <property type="match status" value="1"/>
</dbReference>
<evidence type="ECO:0000256" key="2">
    <source>
        <dbReference type="ARBA" id="ARBA00022475"/>
    </source>
</evidence>
<comment type="subcellular location">
    <subcellularLocation>
        <location evidence="7">Cell membrane</location>
        <topology evidence="7">Multi-pass membrane protein</topology>
    </subcellularLocation>
</comment>
<feature type="binding site" evidence="7">
    <location>
        <position position="140"/>
    </location>
    <ligand>
        <name>a 1,2-diacyl-sn-glycero-3-phospho-(1'-sn-glycerol)</name>
        <dbReference type="ChEBI" id="CHEBI:64716"/>
    </ligand>
</feature>
<keyword evidence="2 7" id="KW-1003">Cell membrane</keyword>
<gene>
    <name evidence="7" type="primary">lgt</name>
    <name evidence="8" type="ORF">SAMN06296036_11838</name>
</gene>
<dbReference type="PANTHER" id="PTHR30589">
    <property type="entry name" value="PROLIPOPROTEIN DIACYLGLYCERYL TRANSFERASE"/>
    <property type="match status" value="1"/>
</dbReference>
<dbReference type="GO" id="GO:0005886">
    <property type="term" value="C:plasma membrane"/>
    <property type="evidence" value="ECO:0007669"/>
    <property type="project" value="UniProtKB-SubCell"/>
</dbReference>
<dbReference type="EMBL" id="FWZT01000018">
    <property type="protein sequence ID" value="SMF56586.1"/>
    <property type="molecule type" value="Genomic_DNA"/>
</dbReference>
<feature type="transmembrane region" description="Helical" evidence="7">
    <location>
        <begin position="59"/>
        <end position="77"/>
    </location>
</feature>
<evidence type="ECO:0000256" key="4">
    <source>
        <dbReference type="ARBA" id="ARBA00022692"/>
    </source>
</evidence>
<comment type="catalytic activity">
    <reaction evidence="7">
        <text>L-cysteinyl-[prolipoprotein] + a 1,2-diacyl-sn-glycero-3-phospho-(1'-sn-glycerol) = an S-1,2-diacyl-sn-glyceryl-L-cysteinyl-[prolipoprotein] + sn-glycerol 1-phosphate + H(+)</text>
        <dbReference type="Rhea" id="RHEA:56712"/>
        <dbReference type="Rhea" id="RHEA-COMP:14679"/>
        <dbReference type="Rhea" id="RHEA-COMP:14680"/>
        <dbReference type="ChEBI" id="CHEBI:15378"/>
        <dbReference type="ChEBI" id="CHEBI:29950"/>
        <dbReference type="ChEBI" id="CHEBI:57685"/>
        <dbReference type="ChEBI" id="CHEBI:64716"/>
        <dbReference type="ChEBI" id="CHEBI:140658"/>
        <dbReference type="EC" id="2.5.1.145"/>
    </reaction>
</comment>
<dbReference type="GO" id="GO:0008961">
    <property type="term" value="F:phosphatidylglycerol-prolipoprotein diacylglyceryl transferase activity"/>
    <property type="evidence" value="ECO:0007669"/>
    <property type="project" value="UniProtKB-UniRule"/>
</dbReference>
<keyword evidence="8" id="KW-0449">Lipoprotein</keyword>
<dbReference type="InterPro" id="IPR001640">
    <property type="entry name" value="Lgt"/>
</dbReference>
<sequence>MEYYVHDLNPIAFSIGDLVLPWYWLVYVAGFFFIYSYGRRLARSQNLILSKNDWIDYMVWGWLGLLLGGRLFYALVYNLEYFVSHPAEIYQLWKGGMSFHGGLLGVLLTIYILSRRKKQDFFLPMDLVASSIPFVLGFGRIANFINGELAGRVASIPWAVVFPKYYDQLPRHPSQLYQSATEGFLLFVILRWQRHRLSNSGTISCFFLIGYGSFRFVTEFFRNPDPQVGFLLGFLTMGQLLCLVMILIGFALLRFRQTYSSTSESV</sequence>
<dbReference type="PROSITE" id="PS01311">
    <property type="entry name" value="LGT"/>
    <property type="match status" value="1"/>
</dbReference>
<dbReference type="AlphaFoldDB" id="A0A1Y6CIT9"/>
<dbReference type="GO" id="GO:0042158">
    <property type="term" value="P:lipoprotein biosynthetic process"/>
    <property type="evidence" value="ECO:0007669"/>
    <property type="project" value="UniProtKB-UniRule"/>
</dbReference>
<dbReference type="STRING" id="1513793.SAMN06296036_11838"/>
<comment type="pathway">
    <text evidence="7">Protein modification; lipoprotein biosynthesis (diacylglyceryl transfer).</text>
</comment>
<name>A0A1Y6CIT9_9BACT</name>
<keyword evidence="3 7" id="KW-0808">Transferase</keyword>
<evidence type="ECO:0000256" key="7">
    <source>
        <dbReference type="HAMAP-Rule" id="MF_01147"/>
    </source>
</evidence>
<dbReference type="UniPathway" id="UPA00664"/>
<keyword evidence="9" id="KW-1185">Reference proteome</keyword>
<keyword evidence="6 7" id="KW-0472">Membrane</keyword>
<dbReference type="NCBIfam" id="TIGR00544">
    <property type="entry name" value="lgt"/>
    <property type="match status" value="1"/>
</dbReference>
<evidence type="ECO:0000256" key="6">
    <source>
        <dbReference type="ARBA" id="ARBA00023136"/>
    </source>
</evidence>
<dbReference type="OrthoDB" id="5293946at2"/>
<dbReference type="HAMAP" id="MF_01147">
    <property type="entry name" value="Lgt"/>
    <property type="match status" value="1"/>
</dbReference>
<evidence type="ECO:0000256" key="1">
    <source>
        <dbReference type="ARBA" id="ARBA00007150"/>
    </source>
</evidence>
<evidence type="ECO:0000313" key="9">
    <source>
        <dbReference type="Proteomes" id="UP000192907"/>
    </source>
</evidence>
<keyword evidence="5 7" id="KW-1133">Transmembrane helix</keyword>
<feature type="transmembrane region" description="Helical" evidence="7">
    <location>
        <begin position="230"/>
        <end position="253"/>
    </location>
</feature>
<protein>
    <recommendedName>
        <fullName evidence="7">Phosphatidylglycerol--prolipoprotein diacylglyceryl transferase</fullName>
        <ecNumber evidence="7">2.5.1.145</ecNumber>
    </recommendedName>
</protein>
<evidence type="ECO:0000256" key="3">
    <source>
        <dbReference type="ARBA" id="ARBA00022679"/>
    </source>
</evidence>
<organism evidence="8 9">
    <name type="scientific">Pseudobacteriovorax antillogorgiicola</name>
    <dbReference type="NCBI Taxonomy" id="1513793"/>
    <lineage>
        <taxon>Bacteria</taxon>
        <taxon>Pseudomonadati</taxon>
        <taxon>Bdellovibrionota</taxon>
        <taxon>Oligoflexia</taxon>
        <taxon>Oligoflexales</taxon>
        <taxon>Pseudobacteriovoracaceae</taxon>
        <taxon>Pseudobacteriovorax</taxon>
    </lineage>
</organism>
<feature type="transmembrane region" description="Helical" evidence="7">
    <location>
        <begin position="199"/>
        <end position="218"/>
    </location>
</feature>